<accession>A8MBW3</accession>
<sequence length="144" mass="16324">MDALMRFMRITIKGGLRIFTVMEDIRKCILLDSIRMLDGSCSIDKLALLMYIVDKQSGFSVFTWSIEDYFPVSQDFLDTVEELRRGGYVVVDNGKVSVTDAVFDSSACSNHWLYGRLISYVSDVIGKYKGKDVNELLSEVVEIP</sequence>
<keyword evidence="2" id="KW-1185">Reference proteome</keyword>
<dbReference type="STRING" id="397948.Cmaq_0461"/>
<proteinExistence type="predicted"/>
<dbReference type="Proteomes" id="UP000001137">
    <property type="component" value="Chromosome"/>
</dbReference>
<dbReference type="AlphaFoldDB" id="A8MBW3"/>
<dbReference type="EMBL" id="CP000852">
    <property type="protein sequence ID" value="ABW01306.1"/>
    <property type="molecule type" value="Genomic_DNA"/>
</dbReference>
<evidence type="ECO:0008006" key="3">
    <source>
        <dbReference type="Google" id="ProtNLM"/>
    </source>
</evidence>
<dbReference type="KEGG" id="cma:Cmaq_0461"/>
<reference evidence="1 2" key="1">
    <citation type="submission" date="2007-10" db="EMBL/GenBank/DDBJ databases">
        <title>Complete sequence of Caldivirga maquilingensis IC-167.</title>
        <authorList>
            <consortium name="US DOE Joint Genome Institute"/>
            <person name="Copeland A."/>
            <person name="Lucas S."/>
            <person name="Lapidus A."/>
            <person name="Barry K."/>
            <person name="Glavina del Rio T."/>
            <person name="Dalin E."/>
            <person name="Tice H."/>
            <person name="Pitluck S."/>
            <person name="Saunders E."/>
            <person name="Brettin T."/>
            <person name="Bruce D."/>
            <person name="Detter J.C."/>
            <person name="Han C."/>
            <person name="Schmutz J."/>
            <person name="Larimer F."/>
            <person name="Land M."/>
            <person name="Hauser L."/>
            <person name="Kyrpides N."/>
            <person name="Ivanova N."/>
            <person name="Biddle J.F."/>
            <person name="Zhang Z."/>
            <person name="Fitz-Gibbon S.T."/>
            <person name="Lowe T.M."/>
            <person name="Saltikov C."/>
            <person name="House C.H."/>
            <person name="Richardson P."/>
        </authorList>
    </citation>
    <scope>NUCLEOTIDE SEQUENCE [LARGE SCALE GENOMIC DNA]</scope>
    <source>
        <strain evidence="2">ATCC 700844 / DSM 13496 / JCM 10307 / IC-167</strain>
    </source>
</reference>
<dbReference type="eggNOG" id="arCOG10478">
    <property type="taxonomic scope" value="Archaea"/>
</dbReference>
<evidence type="ECO:0000313" key="1">
    <source>
        <dbReference type="EMBL" id="ABW01306.1"/>
    </source>
</evidence>
<gene>
    <name evidence="1" type="ordered locus">Cmaq_0461</name>
</gene>
<name>A8MBW3_CALMQ</name>
<dbReference type="HOGENOM" id="CLU_1792024_0_0_2"/>
<evidence type="ECO:0000313" key="2">
    <source>
        <dbReference type="Proteomes" id="UP000001137"/>
    </source>
</evidence>
<organism evidence="1 2">
    <name type="scientific">Caldivirga maquilingensis (strain ATCC 700844 / DSM 13496 / JCM 10307 / IC-167)</name>
    <dbReference type="NCBI Taxonomy" id="397948"/>
    <lineage>
        <taxon>Archaea</taxon>
        <taxon>Thermoproteota</taxon>
        <taxon>Thermoprotei</taxon>
        <taxon>Thermoproteales</taxon>
        <taxon>Thermoproteaceae</taxon>
        <taxon>Caldivirga</taxon>
    </lineage>
</organism>
<protein>
    <recommendedName>
        <fullName evidence="3">DUF4065 domain-containing protein</fullName>
    </recommendedName>
</protein>